<dbReference type="Proteomes" id="UP000295192">
    <property type="component" value="Unassembled WGS sequence"/>
</dbReference>
<dbReference type="AlphaFoldDB" id="A0A484BSB6"/>
<feature type="compositionally biased region" description="Low complexity" evidence="1">
    <location>
        <begin position="16"/>
        <end position="28"/>
    </location>
</feature>
<protein>
    <recommendedName>
        <fullName evidence="2">DUF4780 domain-containing protein</fullName>
    </recommendedName>
</protein>
<dbReference type="OMA" id="ANDYAIF"/>
<feature type="region of interest" description="Disordered" evidence="1">
    <location>
        <begin position="565"/>
        <end position="603"/>
    </location>
</feature>
<dbReference type="InterPro" id="IPR031961">
    <property type="entry name" value="DUF4780"/>
</dbReference>
<evidence type="ECO:0000313" key="4">
    <source>
        <dbReference type="Proteomes" id="UP000295192"/>
    </source>
</evidence>
<accession>A0A484BSB6</accession>
<dbReference type="Pfam" id="PF16012">
    <property type="entry name" value="DUF4780"/>
    <property type="match status" value="1"/>
</dbReference>
<keyword evidence="4" id="KW-1185">Reference proteome</keyword>
<proteinExistence type="predicted"/>
<evidence type="ECO:0000256" key="1">
    <source>
        <dbReference type="SAM" id="MobiDB-lite"/>
    </source>
</evidence>
<feature type="region of interest" description="Disordered" evidence="1">
    <location>
        <begin position="166"/>
        <end position="304"/>
    </location>
</feature>
<feature type="domain" description="DUF4780" evidence="2">
    <location>
        <begin position="386"/>
        <end position="559"/>
    </location>
</feature>
<dbReference type="EMBL" id="LSRL02000013">
    <property type="protein sequence ID" value="TDG50735.1"/>
    <property type="molecule type" value="Genomic_DNA"/>
</dbReference>
<evidence type="ECO:0000259" key="2">
    <source>
        <dbReference type="Pfam" id="PF16012"/>
    </source>
</evidence>
<name>A0A484BSB6_DRONA</name>
<reference evidence="3 4" key="1">
    <citation type="journal article" date="2019" name="J. Hered.">
        <title>An Improved Genome Assembly for Drosophila navojoa, the Basal Species in the mojavensis Cluster.</title>
        <authorList>
            <person name="Vanderlinde T."/>
            <person name="Dupim E.G."/>
            <person name="Nazario-Yepiz N.O."/>
            <person name="Carvalho A.B."/>
        </authorList>
    </citation>
    <scope>NUCLEOTIDE SEQUENCE [LARGE SCALE GENOMIC DNA]</scope>
    <source>
        <strain evidence="3">Navoj_Jal97</strain>
        <tissue evidence="3">Whole organism</tissue>
    </source>
</reference>
<sequence>MPQRFNAGYNSGRNTQNMPQWQHEQQQQEFGMFYEDRGDNRMEQGMPHGLAYGSNNLPARGPQFRQEQFSCGPMDGPQGNGRWRYNRSPDGALFNPSPERGAGSGYKQGQLSRGQSREREPSAGYRPNLCSPLSESDFQMSLNPGRGLGYQCSPERGLNRHLEREYDYQQSMRSPERESNFESTRYPEPYRRQRSRSRSPQGREFNEAGRRTRSPVRGGRDMSPTYPRAHNPWRAGGRNSPPFERAASPDTGSRFGPDNGNPGEWPELNMNGNGDGWRKPRKKWEANLPPLGQPGARDDPNKRLLSGSRTKWYMRYLQRGFPADEAFRMAKEPKQPAASYLRGPDSPAPPQQQMRNWERHSEEDLVEDSDNNEVLDTSNEQEQVKGDQLQVCLLPVGYPQARLSQKDKVDLEEAILQEVVTAGVSSSAPLRFSRIRFKNAYLKVTCSDRVSADWLMSRGAHLYSYHGHPVIPKLGHVNVEKPKHFYVTVFLARTAGKTDEFIFALLKSQNQYKTHLWKLISRKDQAEGSHLVISIDAESASDIAANGYKLFYRYGKVAVHGLKKKFGDKSPPRNPKASANCGKRNPKAKPAKTVVEENPSSVHAVKSDPARAAVAAESLPCIDLASDDDVIEI</sequence>
<feature type="region of interest" description="Disordered" evidence="1">
    <location>
        <begin position="1"/>
        <end position="151"/>
    </location>
</feature>
<feature type="region of interest" description="Disordered" evidence="1">
    <location>
        <begin position="331"/>
        <end position="368"/>
    </location>
</feature>
<organism evidence="3 4">
    <name type="scientific">Drosophila navojoa</name>
    <name type="common">Fruit fly</name>
    <dbReference type="NCBI Taxonomy" id="7232"/>
    <lineage>
        <taxon>Eukaryota</taxon>
        <taxon>Metazoa</taxon>
        <taxon>Ecdysozoa</taxon>
        <taxon>Arthropoda</taxon>
        <taxon>Hexapoda</taxon>
        <taxon>Insecta</taxon>
        <taxon>Pterygota</taxon>
        <taxon>Neoptera</taxon>
        <taxon>Endopterygota</taxon>
        <taxon>Diptera</taxon>
        <taxon>Brachycera</taxon>
        <taxon>Muscomorpha</taxon>
        <taxon>Ephydroidea</taxon>
        <taxon>Drosophilidae</taxon>
        <taxon>Drosophila</taxon>
    </lineage>
</organism>
<gene>
    <name evidence="3" type="ORF">AWZ03_002724</name>
</gene>
<evidence type="ECO:0000313" key="3">
    <source>
        <dbReference type="EMBL" id="TDG50735.1"/>
    </source>
</evidence>
<comment type="caution">
    <text evidence="3">The sequence shown here is derived from an EMBL/GenBank/DDBJ whole genome shotgun (WGS) entry which is preliminary data.</text>
</comment>
<feature type="compositionally biased region" description="Polar residues" evidence="1">
    <location>
        <begin position="131"/>
        <end position="142"/>
    </location>
</feature>